<dbReference type="EMBL" id="QKYN01000270">
    <property type="protein sequence ID" value="RAG80280.1"/>
    <property type="molecule type" value="Genomic_DNA"/>
</dbReference>
<comment type="caution">
    <text evidence="1">The sequence shown here is derived from an EMBL/GenBank/DDBJ whole genome shotgun (WGS) entry which is preliminary data.</text>
</comment>
<dbReference type="Proteomes" id="UP000248889">
    <property type="component" value="Unassembled WGS sequence"/>
</dbReference>
<protein>
    <submittedName>
        <fullName evidence="1">Uncharacterized protein</fullName>
    </submittedName>
</protein>
<reference evidence="1 2" key="1">
    <citation type="submission" date="2018-06" db="EMBL/GenBank/DDBJ databases">
        <title>Streptacidiphilus pinicola sp. nov., isolated from pine grove soil.</title>
        <authorList>
            <person name="Roh S.G."/>
            <person name="Park S."/>
            <person name="Kim M.-K."/>
            <person name="Yun B.-R."/>
            <person name="Park J."/>
            <person name="Kim M.J."/>
            <person name="Kim Y.S."/>
            <person name="Kim S.B."/>
        </authorList>
    </citation>
    <scope>NUCLEOTIDE SEQUENCE [LARGE SCALE GENOMIC DNA]</scope>
    <source>
        <strain evidence="1 2">MMS16-CNU450</strain>
    </source>
</reference>
<proteinExistence type="predicted"/>
<feature type="non-terminal residue" evidence="1">
    <location>
        <position position="67"/>
    </location>
</feature>
<dbReference type="AlphaFoldDB" id="A0A2X0JZ35"/>
<accession>A0A2X0JZ35</accession>
<evidence type="ECO:0000313" key="1">
    <source>
        <dbReference type="EMBL" id="RAG80280.1"/>
    </source>
</evidence>
<sequence length="67" mass="7342">GLLAQLAVLHAPSGLELVLVAADQSRPLDERTDAWSWLPWLPHLRPLHGQPCRALTAFDPAQALARL</sequence>
<evidence type="ECO:0000313" key="2">
    <source>
        <dbReference type="Proteomes" id="UP000248889"/>
    </source>
</evidence>
<dbReference type="OrthoDB" id="9807790at2"/>
<organism evidence="1 2">
    <name type="scientific">Streptacidiphilus pinicola</name>
    <dbReference type="NCBI Taxonomy" id="2219663"/>
    <lineage>
        <taxon>Bacteria</taxon>
        <taxon>Bacillati</taxon>
        <taxon>Actinomycetota</taxon>
        <taxon>Actinomycetes</taxon>
        <taxon>Kitasatosporales</taxon>
        <taxon>Streptomycetaceae</taxon>
        <taxon>Streptacidiphilus</taxon>
    </lineage>
</organism>
<name>A0A2X0JZ35_9ACTN</name>
<feature type="non-terminal residue" evidence="1">
    <location>
        <position position="1"/>
    </location>
</feature>
<keyword evidence="2" id="KW-1185">Reference proteome</keyword>
<dbReference type="RefSeq" id="WP_133260210.1">
    <property type="nucleotide sequence ID" value="NZ_QKYN01000270.1"/>
</dbReference>
<gene>
    <name evidence="1" type="ORF">DN069_39020</name>
</gene>